<dbReference type="SUPFAM" id="SSF52467">
    <property type="entry name" value="DHS-like NAD/FAD-binding domain"/>
    <property type="match status" value="1"/>
</dbReference>
<dbReference type="InterPro" id="IPR029035">
    <property type="entry name" value="DHS-like_NAD/FAD-binding_dom"/>
</dbReference>
<keyword evidence="11" id="KW-1185">Reference proteome</keyword>
<evidence type="ECO:0000256" key="1">
    <source>
        <dbReference type="ARBA" id="ARBA00022428"/>
    </source>
</evidence>
<evidence type="ECO:0000256" key="6">
    <source>
        <dbReference type="ARBA" id="ARBA00023211"/>
    </source>
</evidence>
<evidence type="ECO:0000256" key="5">
    <source>
        <dbReference type="ARBA" id="ARBA00023052"/>
    </source>
</evidence>
<dbReference type="Pfam" id="PF16582">
    <property type="entry name" value="TPP_enzyme_M_2"/>
    <property type="match status" value="1"/>
</dbReference>
<dbReference type="NCBIfam" id="TIGR00173">
    <property type="entry name" value="menD"/>
    <property type="match status" value="1"/>
</dbReference>
<dbReference type="PANTHER" id="PTHR42916">
    <property type="entry name" value="2-SUCCINYL-5-ENOLPYRUVYL-6-HYDROXY-3-CYCLOHEXENE-1-CARBOXYLATE SYNTHASE"/>
    <property type="match status" value="1"/>
</dbReference>
<dbReference type="PIRSF" id="PIRSF004983">
    <property type="entry name" value="MenD"/>
    <property type="match status" value="1"/>
</dbReference>
<comment type="function">
    <text evidence="7">Catalyzes the thiamine diphosphate-dependent decarboxylation of 2-oxoglutarate and the subsequent addition of the resulting succinic semialdehyde-thiamine pyrophosphate anion to isochorismate to yield 2-succinyl-5-enolpyruvyl-6-hydroxy-3-cyclohexene-1-carboxylate (SEPHCHC).</text>
</comment>
<dbReference type="CDD" id="cd02009">
    <property type="entry name" value="TPP_SHCHC_synthase"/>
    <property type="match status" value="1"/>
</dbReference>
<proteinExistence type="inferred from homology"/>
<comment type="cofactor">
    <cofactor evidence="7">
        <name>Mg(2+)</name>
        <dbReference type="ChEBI" id="CHEBI:18420"/>
    </cofactor>
    <cofactor evidence="7">
        <name>Mn(2+)</name>
        <dbReference type="ChEBI" id="CHEBI:29035"/>
    </cofactor>
</comment>
<evidence type="ECO:0000256" key="7">
    <source>
        <dbReference type="HAMAP-Rule" id="MF_01659"/>
    </source>
</evidence>
<gene>
    <name evidence="7 10" type="primary">menD</name>
    <name evidence="10" type="ORF">NP165_04760</name>
</gene>
<organism evidence="10 11">
    <name type="scientific">Vibrio japonicus</name>
    <dbReference type="NCBI Taxonomy" id="1824638"/>
    <lineage>
        <taxon>Bacteria</taxon>
        <taxon>Pseudomonadati</taxon>
        <taxon>Pseudomonadota</taxon>
        <taxon>Gammaproteobacteria</taxon>
        <taxon>Vibrionales</taxon>
        <taxon>Vibrionaceae</taxon>
        <taxon>Vibrio</taxon>
    </lineage>
</organism>
<dbReference type="Gene3D" id="3.40.50.1220">
    <property type="entry name" value="TPP-binding domain"/>
    <property type="match status" value="1"/>
</dbReference>
<accession>A0ABY5LKS7</accession>
<dbReference type="InterPro" id="IPR004433">
    <property type="entry name" value="MenaQ_synth_MenD"/>
</dbReference>
<dbReference type="InterPro" id="IPR032264">
    <property type="entry name" value="MenD_middle"/>
</dbReference>
<feature type="domain" description="Menaquinone biosynthesis protein MenD middle" evidence="9">
    <location>
        <begin position="192"/>
        <end position="406"/>
    </location>
</feature>
<keyword evidence="4 7" id="KW-0460">Magnesium</keyword>
<dbReference type="GO" id="GO:0070204">
    <property type="term" value="F:2-succinyl-5-enolpyruvyl-6-hydroxy-3-cyclohexene-1-carboxylic-acid synthase activity"/>
    <property type="evidence" value="ECO:0007669"/>
    <property type="project" value="UniProtKB-EC"/>
</dbReference>
<comment type="subunit">
    <text evidence="7">Homodimer.</text>
</comment>
<dbReference type="Pfam" id="PF02776">
    <property type="entry name" value="TPP_enzyme_N"/>
    <property type="match status" value="1"/>
</dbReference>
<comment type="cofactor">
    <cofactor evidence="7">
        <name>thiamine diphosphate</name>
        <dbReference type="ChEBI" id="CHEBI:58937"/>
    </cofactor>
    <text evidence="7">Binds 1 thiamine pyrophosphate per subunit.</text>
</comment>
<dbReference type="EMBL" id="CP102096">
    <property type="protein sequence ID" value="UUM31448.1"/>
    <property type="molecule type" value="Genomic_DNA"/>
</dbReference>
<evidence type="ECO:0000256" key="4">
    <source>
        <dbReference type="ARBA" id="ARBA00022842"/>
    </source>
</evidence>
<sequence length="577" mass="63689">MSTNPNSQAVINRIWCQTILEELTRFGVTDICVAPGSRSTPLTLEADENSKLTLHTHFDERGLGFLALGLAKASKRPVAIVVTSGTAVANLLPAIAEAKLTGEKLVVLTADRPVELIACGANQAINQSGIYSSHVSATLELPSPSLNIPLKWLLSSIDQIMFEQAQKGSAIHINCPFPEPLYSDEPKSNHQDYIDGVQSWWQCSKTFTRKVSAQAEPNFQVADFVCKKGVIILGSVTLDEANKAKQLSEKLGWPILCDPQSGQTSAWANYDLWLQNADKAEMFNQCELIIQLGSRIVSKRLNQWLRQQVELRNAEYHYVSPSFDRNNQTHLMQTHHVCDISSWLEAFRTAIPVLVEQQSNWADGVVPFATQLAELAALHLSTDTKLTEIALALSVNQLPRESQIFLGNSLFVRLVDMFSRVDGHQVYSNRGASGIDGLIATASGVLRANSLPMVIYIGDTSLLYDLNSLALLSNATTPVVIVVTNNDGGAIFDLLPVPEKQKQALYQMPHGFEFEFAARQFNLAYAKPETLDDYQSLLTEHLNFGRGALLVEVQTPPEQASQQLKEFIQQVYAVQSN</sequence>
<dbReference type="RefSeq" id="WP_257085171.1">
    <property type="nucleotide sequence ID" value="NZ_CP102096.1"/>
</dbReference>
<evidence type="ECO:0000256" key="2">
    <source>
        <dbReference type="ARBA" id="ARBA00022679"/>
    </source>
</evidence>
<evidence type="ECO:0000313" key="10">
    <source>
        <dbReference type="EMBL" id="UUM31448.1"/>
    </source>
</evidence>
<evidence type="ECO:0000259" key="8">
    <source>
        <dbReference type="Pfam" id="PF02776"/>
    </source>
</evidence>
<feature type="domain" description="Thiamine pyrophosphate enzyme N-terminal TPP-binding" evidence="8">
    <location>
        <begin position="18"/>
        <end position="128"/>
    </location>
</feature>
<dbReference type="CDD" id="cd07037">
    <property type="entry name" value="TPP_PYR_MenD"/>
    <property type="match status" value="1"/>
</dbReference>
<dbReference type="EC" id="2.2.1.9" evidence="7"/>
<comment type="pathway">
    <text evidence="7">Quinol/quinone metabolism; 1,4-dihydroxy-2-naphthoate biosynthesis; 1,4-dihydroxy-2-naphthoate from chorismate: step 2/7.</text>
</comment>
<keyword evidence="6 7" id="KW-0464">Manganese</keyword>
<name>A0ABY5LKS7_9VIBR</name>
<reference evidence="10" key="1">
    <citation type="submission" date="2022-07" db="EMBL/GenBank/DDBJ databases">
        <title>Complete genome of Vibrio japonicus strain JCM 31412T and phylogenomic assessment of the Nereis clade of the genus Vibrio.</title>
        <authorList>
            <person name="Shlafstein M.D."/>
            <person name="Emsley S.A."/>
            <person name="Ushijima B."/>
            <person name="Videau P."/>
            <person name="Saw J.H."/>
        </authorList>
    </citation>
    <scope>NUCLEOTIDE SEQUENCE</scope>
    <source>
        <strain evidence="10">JCM 31412</strain>
    </source>
</reference>
<dbReference type="PANTHER" id="PTHR42916:SF1">
    <property type="entry name" value="PROTEIN PHYLLO, CHLOROPLASTIC"/>
    <property type="match status" value="1"/>
</dbReference>
<dbReference type="HAMAP" id="MF_01659">
    <property type="entry name" value="MenD"/>
    <property type="match status" value="1"/>
</dbReference>
<keyword evidence="5 7" id="KW-0786">Thiamine pyrophosphate</keyword>
<evidence type="ECO:0000313" key="11">
    <source>
        <dbReference type="Proteomes" id="UP001058602"/>
    </source>
</evidence>
<dbReference type="Gene3D" id="3.40.50.970">
    <property type="match status" value="2"/>
</dbReference>
<dbReference type="InterPro" id="IPR012001">
    <property type="entry name" value="Thiamin_PyroP_enz_TPP-bd_dom"/>
</dbReference>
<keyword evidence="1 7" id="KW-0474">Menaquinone biosynthesis</keyword>
<comment type="catalytic activity">
    <reaction evidence="7">
        <text>isochorismate + 2-oxoglutarate + H(+) = 5-enolpyruvoyl-6-hydroxy-2-succinyl-cyclohex-3-ene-1-carboxylate + CO2</text>
        <dbReference type="Rhea" id="RHEA:25593"/>
        <dbReference type="ChEBI" id="CHEBI:15378"/>
        <dbReference type="ChEBI" id="CHEBI:16526"/>
        <dbReference type="ChEBI" id="CHEBI:16810"/>
        <dbReference type="ChEBI" id="CHEBI:29780"/>
        <dbReference type="ChEBI" id="CHEBI:58818"/>
        <dbReference type="EC" id="2.2.1.9"/>
    </reaction>
</comment>
<dbReference type="SUPFAM" id="SSF52518">
    <property type="entry name" value="Thiamin diphosphate-binding fold (THDP-binding)"/>
    <property type="match status" value="2"/>
</dbReference>
<evidence type="ECO:0000259" key="9">
    <source>
        <dbReference type="Pfam" id="PF16582"/>
    </source>
</evidence>
<protein>
    <recommendedName>
        <fullName evidence="7">2-succinyl-5-enolpyruvyl-6-hydroxy-3-cyclohexene-1-carboxylate synthase</fullName>
        <shortName evidence="7">SEPHCHC synthase</shortName>
        <ecNumber evidence="7">2.2.1.9</ecNumber>
    </recommendedName>
    <alternativeName>
        <fullName evidence="7">Menaquinone biosynthesis protein MenD</fullName>
    </alternativeName>
</protein>
<dbReference type="InterPro" id="IPR029061">
    <property type="entry name" value="THDP-binding"/>
</dbReference>
<dbReference type="Proteomes" id="UP001058602">
    <property type="component" value="Chromosome 1"/>
</dbReference>
<comment type="similarity">
    <text evidence="7">Belongs to the TPP enzyme family. MenD subfamily.</text>
</comment>
<keyword evidence="3 7" id="KW-0479">Metal-binding</keyword>
<keyword evidence="2 7" id="KW-0808">Transferase</keyword>
<comment type="pathway">
    <text evidence="7">Quinol/quinone metabolism; menaquinone biosynthesis.</text>
</comment>
<evidence type="ECO:0000256" key="3">
    <source>
        <dbReference type="ARBA" id="ARBA00022723"/>
    </source>
</evidence>